<dbReference type="EMBL" id="DUTF01000407">
    <property type="protein sequence ID" value="HHY28819.1"/>
    <property type="molecule type" value="Genomic_DNA"/>
</dbReference>
<dbReference type="Proteomes" id="UP000553059">
    <property type="component" value="Unassembled WGS sequence"/>
</dbReference>
<proteinExistence type="predicted"/>
<name>A0A7C7DCJ5_9FIRM</name>
<accession>A0A7C7DCJ5</accession>
<gene>
    <name evidence="2" type="ORF">GX523_19140</name>
</gene>
<evidence type="ECO:0000256" key="1">
    <source>
        <dbReference type="SAM" id="Phobius"/>
    </source>
</evidence>
<feature type="non-terminal residue" evidence="2">
    <location>
        <position position="30"/>
    </location>
</feature>
<keyword evidence="1" id="KW-1133">Transmembrane helix</keyword>
<protein>
    <submittedName>
        <fullName evidence="2">DUF421 domain-containing protein</fullName>
    </submittedName>
</protein>
<organism evidence="2 3">
    <name type="scientific">Desulfitobacterium dehalogenans</name>
    <dbReference type="NCBI Taxonomy" id="36854"/>
    <lineage>
        <taxon>Bacteria</taxon>
        <taxon>Bacillati</taxon>
        <taxon>Bacillota</taxon>
        <taxon>Clostridia</taxon>
        <taxon>Eubacteriales</taxon>
        <taxon>Desulfitobacteriaceae</taxon>
        <taxon>Desulfitobacterium</taxon>
    </lineage>
</organism>
<comment type="caution">
    <text evidence="2">The sequence shown here is derived from an EMBL/GenBank/DDBJ whole genome shotgun (WGS) entry which is preliminary data.</text>
</comment>
<dbReference type="AlphaFoldDB" id="A0A7C7DCJ5"/>
<evidence type="ECO:0000313" key="2">
    <source>
        <dbReference type="EMBL" id="HHY28819.1"/>
    </source>
</evidence>
<keyword evidence="1" id="KW-0812">Transmembrane</keyword>
<reference evidence="2 3" key="1">
    <citation type="journal article" date="2020" name="Biotechnol. Biofuels">
        <title>New insights from the biogas microbiome by comprehensive genome-resolved metagenomics of nearly 1600 species originating from multiple anaerobic digesters.</title>
        <authorList>
            <person name="Campanaro S."/>
            <person name="Treu L."/>
            <person name="Rodriguez-R L.M."/>
            <person name="Kovalovszki A."/>
            <person name="Ziels R.M."/>
            <person name="Maus I."/>
            <person name="Zhu X."/>
            <person name="Kougias P.G."/>
            <person name="Basile A."/>
            <person name="Luo G."/>
            <person name="Schluter A."/>
            <person name="Konstantinidis K.T."/>
            <person name="Angelidaki I."/>
        </authorList>
    </citation>
    <scope>NUCLEOTIDE SEQUENCE [LARGE SCALE GENOMIC DNA]</scope>
    <source>
        <strain evidence="2">AS05jafATM_4</strain>
    </source>
</reference>
<feature type="transmembrane region" description="Helical" evidence="1">
    <location>
        <begin position="6"/>
        <end position="26"/>
    </location>
</feature>
<evidence type="ECO:0000313" key="3">
    <source>
        <dbReference type="Proteomes" id="UP000553059"/>
    </source>
</evidence>
<sequence>MSEGLVVVVRSLIGFFSLFIFARIIGKSQI</sequence>
<keyword evidence="1" id="KW-0472">Membrane</keyword>